<sequence length="69" mass="7878">MRQRAIARARRETAAIAIRSRRFLPPPFSLPFLRFGSNPLFLFLSSSICFILKPKRTPFPLSESDPSSL</sequence>
<keyword evidence="2" id="KW-1185">Reference proteome</keyword>
<reference evidence="1 2" key="1">
    <citation type="submission" date="2024-01" db="EMBL/GenBank/DDBJ databases">
        <title>The genomes of 5 underutilized Papilionoideae crops provide insights into root nodulation and disease resistanc.</title>
        <authorList>
            <person name="Jiang F."/>
        </authorList>
    </citation>
    <scope>NUCLEOTIDE SEQUENCE [LARGE SCALE GENOMIC DNA]</scope>
    <source>
        <strain evidence="1">LVBAO_FW01</strain>
        <tissue evidence="1">Leaves</tissue>
    </source>
</reference>
<protein>
    <submittedName>
        <fullName evidence="1">Uncharacterized protein</fullName>
    </submittedName>
</protein>
<dbReference type="EMBL" id="JAYMYQ010000001">
    <property type="protein sequence ID" value="KAK7358571.1"/>
    <property type="molecule type" value="Genomic_DNA"/>
</dbReference>
<evidence type="ECO:0000313" key="1">
    <source>
        <dbReference type="EMBL" id="KAK7358571.1"/>
    </source>
</evidence>
<name>A0AAN9MR98_CANGL</name>
<dbReference type="Proteomes" id="UP001367508">
    <property type="component" value="Unassembled WGS sequence"/>
</dbReference>
<evidence type="ECO:0000313" key="2">
    <source>
        <dbReference type="Proteomes" id="UP001367508"/>
    </source>
</evidence>
<dbReference type="AlphaFoldDB" id="A0AAN9MR98"/>
<organism evidence="1 2">
    <name type="scientific">Canavalia gladiata</name>
    <name type="common">Sword bean</name>
    <name type="synonym">Dolichos gladiatus</name>
    <dbReference type="NCBI Taxonomy" id="3824"/>
    <lineage>
        <taxon>Eukaryota</taxon>
        <taxon>Viridiplantae</taxon>
        <taxon>Streptophyta</taxon>
        <taxon>Embryophyta</taxon>
        <taxon>Tracheophyta</taxon>
        <taxon>Spermatophyta</taxon>
        <taxon>Magnoliopsida</taxon>
        <taxon>eudicotyledons</taxon>
        <taxon>Gunneridae</taxon>
        <taxon>Pentapetalae</taxon>
        <taxon>rosids</taxon>
        <taxon>fabids</taxon>
        <taxon>Fabales</taxon>
        <taxon>Fabaceae</taxon>
        <taxon>Papilionoideae</taxon>
        <taxon>50 kb inversion clade</taxon>
        <taxon>NPAAA clade</taxon>
        <taxon>indigoferoid/millettioid clade</taxon>
        <taxon>Phaseoleae</taxon>
        <taxon>Canavalia</taxon>
    </lineage>
</organism>
<comment type="caution">
    <text evidence="1">The sequence shown here is derived from an EMBL/GenBank/DDBJ whole genome shotgun (WGS) entry which is preliminary data.</text>
</comment>
<gene>
    <name evidence="1" type="ORF">VNO77_00504</name>
</gene>
<proteinExistence type="predicted"/>
<accession>A0AAN9MR98</accession>